<dbReference type="InterPro" id="IPR015915">
    <property type="entry name" value="Kelch-typ_b-propeller"/>
</dbReference>
<evidence type="ECO:0000313" key="4">
    <source>
        <dbReference type="Proteomes" id="UP001189429"/>
    </source>
</evidence>
<reference evidence="3" key="1">
    <citation type="submission" date="2023-10" db="EMBL/GenBank/DDBJ databases">
        <authorList>
            <person name="Chen Y."/>
            <person name="Shah S."/>
            <person name="Dougan E. K."/>
            <person name="Thang M."/>
            <person name="Chan C."/>
        </authorList>
    </citation>
    <scope>NUCLEOTIDE SEQUENCE [LARGE SCALE GENOMIC DNA]</scope>
</reference>
<feature type="region of interest" description="Disordered" evidence="1">
    <location>
        <begin position="382"/>
        <end position="418"/>
    </location>
</feature>
<protein>
    <recommendedName>
        <fullName evidence="5">Apple domain-containing protein</fullName>
    </recommendedName>
</protein>
<dbReference type="SUPFAM" id="SSF117281">
    <property type="entry name" value="Kelch motif"/>
    <property type="match status" value="1"/>
</dbReference>
<evidence type="ECO:0000313" key="3">
    <source>
        <dbReference type="EMBL" id="CAK0903765.1"/>
    </source>
</evidence>
<organism evidence="3 4">
    <name type="scientific">Prorocentrum cordatum</name>
    <dbReference type="NCBI Taxonomy" id="2364126"/>
    <lineage>
        <taxon>Eukaryota</taxon>
        <taxon>Sar</taxon>
        <taxon>Alveolata</taxon>
        <taxon>Dinophyceae</taxon>
        <taxon>Prorocentrales</taxon>
        <taxon>Prorocentraceae</taxon>
        <taxon>Prorocentrum</taxon>
    </lineage>
</organism>
<proteinExistence type="predicted"/>
<dbReference type="Proteomes" id="UP001189429">
    <property type="component" value="Unassembled WGS sequence"/>
</dbReference>
<keyword evidence="2" id="KW-0732">Signal</keyword>
<accession>A0ABN9XWG5</accession>
<feature type="compositionally biased region" description="Basic residues" evidence="1">
    <location>
        <begin position="389"/>
        <end position="402"/>
    </location>
</feature>
<name>A0ABN9XWG5_9DINO</name>
<evidence type="ECO:0000256" key="1">
    <source>
        <dbReference type="SAM" id="MobiDB-lite"/>
    </source>
</evidence>
<feature type="chain" id="PRO_5047240125" description="Apple domain-containing protein" evidence="2">
    <location>
        <begin position="22"/>
        <end position="819"/>
    </location>
</feature>
<comment type="caution">
    <text evidence="3">The sequence shown here is derived from an EMBL/GenBank/DDBJ whole genome shotgun (WGS) entry which is preliminary data.</text>
</comment>
<dbReference type="EMBL" id="CAUYUJ010021282">
    <property type="protein sequence ID" value="CAK0903765.1"/>
    <property type="molecule type" value="Genomic_DNA"/>
</dbReference>
<sequence>MAPLAAYFACSFLVDYAGVVASGFASAWEEDWYAGYPGIKDALGQGSFGSYGGYGGYGGLGGYGGFGGDPLGRSYGDPLARKDKPSAPEDDCARLEASGVGLAAPLREAAELLASRRASESGPQLLAFFAGTENRRFLLAHCPQAVALAALLQAEATGPAGEAAAAALAELLAAAPPLRSPSQPPPVWGPPWEPLLHAAQQRTGLVIFPLAEQQFHVEHVSPAEWSIHPRRRCQGRRDLGNFQALPLQRCLAKCQAHPLCRSATFWQLQPGGLGFERRCFLSSTCTADHATADGAEGAVLFERPAGLQEAWSAAARRAIVAPLGAPWAPRCGHRMVAAAAPGAVGGQRLWLLGGVGVDPFAEAPAAAAAGAGGAAVDLSGEVGSIGKSKSGKSGKSKKKGKTSAKPPSRSPRRLPNGSKSNVIEAYLSRHVELSGEVLPLRSLPYGRLADVWRSDDLGATWAQSTSMPGGRRAFFGAVALDGGRSLLLLGGVVEVPAGDIRRSYSSDLWLGELGDGAGDPVWRQLDAAPWEPRAGFQALVRISGGSEEVLVLGGRLAGGALANDVWAASAAELLRPPAGTPDPRWRRLSASAAWPPRADFAAAPLGEAGLLVAGVSWEPVARAAPWGARVGAAAVALPGGAAALFGGYAYPDGGFAPLALEAGEAPPEWSAALWVSSDGAQWQAVSATELPWMPHAMHAAAVFAPCSEGNGTEGSSEGACIYVSGGLTSEGYYDNGVYRLPVRAGLAAPACEAAGAAACAAAAPPPADDGGPAPARPAAAPAEGPRGWPLAAAAAALAACLAALCRRARSERARLEHAP</sequence>
<dbReference type="Gene3D" id="2.120.10.80">
    <property type="entry name" value="Kelch-type beta propeller"/>
    <property type="match status" value="1"/>
</dbReference>
<evidence type="ECO:0000256" key="2">
    <source>
        <dbReference type="SAM" id="SignalP"/>
    </source>
</evidence>
<feature type="region of interest" description="Disordered" evidence="1">
    <location>
        <begin position="762"/>
        <end position="784"/>
    </location>
</feature>
<evidence type="ECO:0008006" key="5">
    <source>
        <dbReference type="Google" id="ProtNLM"/>
    </source>
</evidence>
<feature type="signal peptide" evidence="2">
    <location>
        <begin position="1"/>
        <end position="21"/>
    </location>
</feature>
<gene>
    <name evidence="3" type="ORF">PCOR1329_LOCUS79977</name>
</gene>
<keyword evidence="4" id="KW-1185">Reference proteome</keyword>